<dbReference type="AlphaFoldDB" id="A0A3D0KJ05"/>
<comment type="caution">
    <text evidence="1">The sequence shown here is derived from an EMBL/GenBank/DDBJ whole genome shotgun (WGS) entry which is preliminary data.</text>
</comment>
<evidence type="ECO:0000313" key="1">
    <source>
        <dbReference type="EMBL" id="HCA03270.1"/>
    </source>
</evidence>
<accession>A0A3D0KJ05</accession>
<reference evidence="1" key="1">
    <citation type="journal article" date="2018" name="Nat. Biotechnol.">
        <title>A standardized bacterial taxonomy based on genome phylogeny substantially revises the tree of life.</title>
        <authorList>
            <person name="Parks D.H."/>
            <person name="Chuvochina M."/>
            <person name="Waite D.W."/>
            <person name="Rinke C."/>
            <person name="Skarshewski A."/>
            <person name="Chaumeil P.A."/>
            <person name="Hugenholtz P."/>
        </authorList>
    </citation>
    <scope>NUCLEOTIDE SEQUENCE [LARGE SCALE GENOMIC DNA]</scope>
    <source>
        <strain evidence="1">UBA11284</strain>
    </source>
</reference>
<sequence>MNAQKAPGRQRGASNIKPTAKEIAGYYQLLKGAAQQGDTLAASELIKIDLLSQRKENIQCQN</sequence>
<proteinExistence type="predicted"/>
<dbReference type="EMBL" id="DOTR01000082">
    <property type="protein sequence ID" value="HCA03270.1"/>
    <property type="molecule type" value="Genomic_DNA"/>
</dbReference>
<organism evidence="1">
    <name type="scientific">Halomonas campaniensis</name>
    <dbReference type="NCBI Taxonomy" id="213554"/>
    <lineage>
        <taxon>Bacteria</taxon>
        <taxon>Pseudomonadati</taxon>
        <taxon>Pseudomonadota</taxon>
        <taxon>Gammaproteobacteria</taxon>
        <taxon>Oceanospirillales</taxon>
        <taxon>Halomonadaceae</taxon>
        <taxon>Halomonas</taxon>
    </lineage>
</organism>
<protein>
    <submittedName>
        <fullName evidence="1">Uncharacterized protein</fullName>
    </submittedName>
</protein>
<name>A0A3D0KJ05_9GAMM</name>
<gene>
    <name evidence="1" type="ORF">DEO68_14115</name>
</gene>